<dbReference type="PANTHER" id="PTHR33107">
    <property type="entry name" value="KUNITZ TRYPSIN INHIBITOR 2"/>
    <property type="match status" value="1"/>
</dbReference>
<evidence type="ECO:0000256" key="3">
    <source>
        <dbReference type="SAM" id="SignalP"/>
    </source>
</evidence>
<keyword evidence="5" id="KW-1185">Reference proteome</keyword>
<dbReference type="GO" id="GO:0004866">
    <property type="term" value="F:endopeptidase inhibitor activity"/>
    <property type="evidence" value="ECO:0007669"/>
    <property type="project" value="InterPro"/>
</dbReference>
<comment type="similarity">
    <text evidence="1">Belongs to the protease inhibitor I3 (leguminous Kunitz-type inhibitor) family.</text>
</comment>
<evidence type="ECO:0000313" key="4">
    <source>
        <dbReference type="EMBL" id="CAJ1778945.1"/>
    </source>
</evidence>
<organism evidence="4 5">
    <name type="scientific">Sphenostylis stenocarpa</name>
    <dbReference type="NCBI Taxonomy" id="92480"/>
    <lineage>
        <taxon>Eukaryota</taxon>
        <taxon>Viridiplantae</taxon>
        <taxon>Streptophyta</taxon>
        <taxon>Embryophyta</taxon>
        <taxon>Tracheophyta</taxon>
        <taxon>Spermatophyta</taxon>
        <taxon>Magnoliopsida</taxon>
        <taxon>eudicotyledons</taxon>
        <taxon>Gunneridae</taxon>
        <taxon>Pentapetalae</taxon>
        <taxon>rosids</taxon>
        <taxon>fabids</taxon>
        <taxon>Fabales</taxon>
        <taxon>Fabaceae</taxon>
        <taxon>Papilionoideae</taxon>
        <taxon>50 kb inversion clade</taxon>
        <taxon>NPAAA clade</taxon>
        <taxon>indigoferoid/millettioid clade</taxon>
        <taxon>Phaseoleae</taxon>
        <taxon>Sphenostylis</taxon>
    </lineage>
</organism>
<dbReference type="Gene3D" id="2.80.10.50">
    <property type="match status" value="1"/>
</dbReference>
<dbReference type="PANTHER" id="PTHR33107:SF81">
    <property type="entry name" value="TRYPSIN INHIBITOR A"/>
    <property type="match status" value="1"/>
</dbReference>
<dbReference type="InterPro" id="IPR011065">
    <property type="entry name" value="Kunitz_inhibitor_STI-like_sf"/>
</dbReference>
<dbReference type="AlphaFoldDB" id="A0AA86V0Q8"/>
<dbReference type="Pfam" id="PF00197">
    <property type="entry name" value="Kunitz_legume"/>
    <property type="match status" value="1"/>
</dbReference>
<dbReference type="InterPro" id="IPR002160">
    <property type="entry name" value="Prot_inh_Kunz-lg"/>
</dbReference>
<keyword evidence="3" id="KW-0732">Signal</keyword>
<evidence type="ECO:0000256" key="1">
    <source>
        <dbReference type="ARBA" id="ARBA00005440"/>
    </source>
</evidence>
<dbReference type="EMBL" id="OY731398">
    <property type="protein sequence ID" value="CAJ1778945.1"/>
    <property type="molecule type" value="Genomic_DNA"/>
</dbReference>
<protein>
    <submittedName>
        <fullName evidence="4">Uncharacterized protein</fullName>
    </submittedName>
</protein>
<dbReference type="SMART" id="SM00452">
    <property type="entry name" value="STI"/>
    <property type="match status" value="1"/>
</dbReference>
<name>A0AA86V0Q8_9FABA</name>
<evidence type="ECO:0000313" key="5">
    <source>
        <dbReference type="Proteomes" id="UP001189624"/>
    </source>
</evidence>
<reference evidence="4" key="1">
    <citation type="submission" date="2023-10" db="EMBL/GenBank/DDBJ databases">
        <authorList>
            <person name="Domelevo Entfellner J.-B."/>
        </authorList>
    </citation>
    <scope>NUCLEOTIDE SEQUENCE</scope>
</reference>
<sequence>MASATLFALFLVSALTLYPPSATAQPVTDMYGNVVRNGGRFHILPYIFSNGGGIDRIATGNETIPLTVVQSPFETSKGLPLRITSIFRSGHIPEGSIVFVKFELIPLGDTSLEWTVVEGLPEGSVVKVSGYPNTVKGSFSIHRDSSSPDRYKLLFCNVDRSLCGNVGIARDDAGNRLLVITQDKPFVFVLEELASPSTASA</sequence>
<dbReference type="Gramene" id="rna-AYBTSS11_LOCUS18">
    <property type="protein sequence ID" value="CAJ1778945.1"/>
    <property type="gene ID" value="gene-AYBTSS11_LOCUS18"/>
</dbReference>
<gene>
    <name evidence="4" type="ORF">AYBTSS11_LOCUS18</name>
</gene>
<feature type="chain" id="PRO_5041721132" evidence="3">
    <location>
        <begin position="25"/>
        <end position="201"/>
    </location>
</feature>
<evidence type="ECO:0000256" key="2">
    <source>
        <dbReference type="ARBA" id="ARBA00023157"/>
    </source>
</evidence>
<accession>A0AA86V0Q8</accession>
<dbReference type="PRINTS" id="PR00291">
    <property type="entry name" value="KUNITZINHBTR"/>
</dbReference>
<proteinExistence type="inferred from homology"/>
<dbReference type="Proteomes" id="UP001189624">
    <property type="component" value="Chromosome 1"/>
</dbReference>
<feature type="signal peptide" evidence="3">
    <location>
        <begin position="1"/>
        <end position="24"/>
    </location>
</feature>
<keyword evidence="2" id="KW-1015">Disulfide bond</keyword>
<dbReference type="SUPFAM" id="SSF50386">
    <property type="entry name" value="STI-like"/>
    <property type="match status" value="1"/>
</dbReference>